<reference evidence="4 5" key="1">
    <citation type="submission" date="2019-06" db="EMBL/GenBank/DDBJ databases">
        <authorList>
            <person name="Livingstone P."/>
            <person name="Whitworth D."/>
        </authorList>
    </citation>
    <scope>NUCLEOTIDE SEQUENCE [LARGE SCALE GENOMIC DNA]</scope>
    <source>
        <strain evidence="4 5">AM401</strain>
    </source>
</reference>
<feature type="compositionally biased region" description="Low complexity" evidence="2">
    <location>
        <begin position="791"/>
        <end position="801"/>
    </location>
</feature>
<dbReference type="EMBL" id="VIFM01000101">
    <property type="protein sequence ID" value="TQF13402.1"/>
    <property type="molecule type" value="Genomic_DNA"/>
</dbReference>
<feature type="chain" id="PRO_5022151019" evidence="3">
    <location>
        <begin position="34"/>
        <end position="816"/>
    </location>
</feature>
<dbReference type="InterPro" id="IPR028994">
    <property type="entry name" value="Integrin_alpha_N"/>
</dbReference>
<evidence type="ECO:0000256" key="3">
    <source>
        <dbReference type="SAM" id="SignalP"/>
    </source>
</evidence>
<dbReference type="Gene3D" id="2.130.10.130">
    <property type="entry name" value="Integrin alpha, N-terminal"/>
    <property type="match status" value="1"/>
</dbReference>
<dbReference type="PANTHER" id="PTHR46580">
    <property type="entry name" value="SENSOR KINASE-RELATED"/>
    <property type="match status" value="1"/>
</dbReference>
<evidence type="ECO:0000256" key="1">
    <source>
        <dbReference type="ARBA" id="ARBA00022729"/>
    </source>
</evidence>
<name>A0A540WWM9_9BACT</name>
<evidence type="ECO:0000313" key="5">
    <source>
        <dbReference type="Proteomes" id="UP000315369"/>
    </source>
</evidence>
<evidence type="ECO:0000256" key="2">
    <source>
        <dbReference type="SAM" id="MobiDB-lite"/>
    </source>
</evidence>
<proteinExistence type="predicted"/>
<gene>
    <name evidence="4" type="ORF">FJV41_24060</name>
</gene>
<dbReference type="InterPro" id="IPR017853">
    <property type="entry name" value="GH"/>
</dbReference>
<dbReference type="AlphaFoldDB" id="A0A540WWM9"/>
<sequence length="816" mass="88873">MTPTPRETSRRRRLVLAACVAGLGLVVPQLSFADPNCLPGDTRPICNPTETEPPPPVPFWIQNGQRFFVIGTYDYPKRDNADAGLADLLPSLDKTDLGLGELGRAGFNAVIVDIHDLTPADLDKMESHGVHALGKAWNWSDRGGALSELHWVREKDAQHHIGSDLDLKIQALKGKPAFLGYESQDEMGWNKVGSGQVAQFADGGVNLVLTASQRARIPSVTEATSFRAFVNSRDPSHLVYYTEVAAPNAGGFPSGGPLLPGLSPAAYEQWSDGANAWGHDRYPIYVTLEGYSPPFPEAPLMGPAETLDAMQVLYDQDSASPYVAKGPILMVLQGQGGGECCSTWQNPLTGRRPNYIETRFMAYSSIIHGARGIFWWGTDAIEQNSQLWWDIKKVASQLRILEPALVADGTWGLMLTPGLEGTHRIIGQRHVVIVANHTSSPITATIHPQTWNGTLPARSLFEQRSPIPYSSSLGGWEDTFGPWEVHVYTDTPMYQRKDDFDGDGKSDFTWYWKSPAMPQTGLLTVKTSSLPRPMGLAGGLPGDISLTGDYDGDGLTDFAVYTPAWSATTPGFFSVWRSQGQHWSWFDLGGPGDIPLAADYDGDGITDIAVYQRFPTPEGTPPNLVYGQFKWISSQTGDPEPVLFKAGEPDDVPVVGDFDEDGRDDFALYKYKSSTGWGGWFSVWVRQGTGGFWDWDTMGQVGDIPVIGDYDGDGASDRALYTPRWPANDGGGYFTILHSSTGTSHVKFLGGVSDVPVTGDYDGDGKTDIAVYTPRAGTPETGGFYTVTFSSTQTTSTQSRTGVRAGEMPMGKEWQH</sequence>
<dbReference type="InterPro" id="IPR013517">
    <property type="entry name" value="FG-GAP"/>
</dbReference>
<protein>
    <submittedName>
        <fullName evidence="4">VCBS repeat-containing protein</fullName>
    </submittedName>
</protein>
<comment type="caution">
    <text evidence="4">The sequence shown here is derived from an EMBL/GenBank/DDBJ whole genome shotgun (WGS) entry which is preliminary data.</text>
</comment>
<accession>A0A540WWM9</accession>
<keyword evidence="1 3" id="KW-0732">Signal</keyword>
<evidence type="ECO:0000313" key="4">
    <source>
        <dbReference type="EMBL" id="TQF13402.1"/>
    </source>
</evidence>
<feature type="signal peptide" evidence="3">
    <location>
        <begin position="1"/>
        <end position="33"/>
    </location>
</feature>
<dbReference type="Proteomes" id="UP000315369">
    <property type="component" value="Unassembled WGS sequence"/>
</dbReference>
<dbReference type="Pfam" id="PF01839">
    <property type="entry name" value="FG-GAP"/>
    <property type="match status" value="1"/>
</dbReference>
<keyword evidence="5" id="KW-1185">Reference proteome</keyword>
<organism evidence="4 5">
    <name type="scientific">Myxococcus llanfairpwllgwyngyllgogerychwyrndrobwllllantysiliogogogochensis</name>
    <dbReference type="NCBI Taxonomy" id="2590453"/>
    <lineage>
        <taxon>Bacteria</taxon>
        <taxon>Pseudomonadati</taxon>
        <taxon>Myxococcota</taxon>
        <taxon>Myxococcia</taxon>
        <taxon>Myxococcales</taxon>
        <taxon>Cystobacterineae</taxon>
        <taxon>Myxococcaceae</taxon>
        <taxon>Myxococcus</taxon>
    </lineage>
</organism>
<dbReference type="SUPFAM" id="SSF51445">
    <property type="entry name" value="(Trans)glycosidases"/>
    <property type="match status" value="1"/>
</dbReference>
<feature type="region of interest" description="Disordered" evidence="2">
    <location>
        <begin position="791"/>
        <end position="816"/>
    </location>
</feature>
<dbReference type="PANTHER" id="PTHR46580:SF2">
    <property type="entry name" value="MAM DOMAIN-CONTAINING PROTEIN"/>
    <property type="match status" value="1"/>
</dbReference>
<dbReference type="SUPFAM" id="SSF69318">
    <property type="entry name" value="Integrin alpha N-terminal domain"/>
    <property type="match status" value="1"/>
</dbReference>
<dbReference type="Gene3D" id="3.20.20.80">
    <property type="entry name" value="Glycosidases"/>
    <property type="match status" value="1"/>
</dbReference>